<evidence type="ECO:0000313" key="3">
    <source>
        <dbReference type="Proteomes" id="UP000807306"/>
    </source>
</evidence>
<evidence type="ECO:0000313" key="2">
    <source>
        <dbReference type="EMBL" id="KAF9534731.1"/>
    </source>
</evidence>
<keyword evidence="3" id="KW-1185">Reference proteome</keyword>
<dbReference type="OrthoDB" id="3438340at2759"/>
<proteinExistence type="predicted"/>
<comment type="caution">
    <text evidence="2">The sequence shown here is derived from an EMBL/GenBank/DDBJ whole genome shotgun (WGS) entry which is preliminary data.</text>
</comment>
<feature type="compositionally biased region" description="Polar residues" evidence="1">
    <location>
        <begin position="141"/>
        <end position="157"/>
    </location>
</feature>
<dbReference type="AlphaFoldDB" id="A0A9P6ERF8"/>
<name>A0A9P6ERF8_9AGAR</name>
<sequence length="320" mass="34582">MATEEFNEDSIDTETLQAQIDLSMSFAQNLISSWMEPAQLPTSTRRKDLEKELMENMKRPPRLGVGASAVVATQSLGRETARLKSKLTGSKRTREEVDEGHGTTALSDAEDESRTGAISKKARPDPFGGVHGKKKKKANEGPSSTAKPELSVQTTPPATALRNIKPSTPVVEIKLESGHEESKISTTEKKKKKRKCLPEPLFSQELSLTRSPLAIVPAQGKDELPSLQIASKPMTSSPKQRSTTSTLSTELCSPDVVAAHLLDLPLLNLNGPPPSDGESDAPNHSPIASPKKKRKRRKKKKTLPIADSTEGVANSSNTAQ</sequence>
<gene>
    <name evidence="2" type="ORF">CPB83DRAFT_923874</name>
</gene>
<dbReference type="EMBL" id="MU157825">
    <property type="protein sequence ID" value="KAF9534731.1"/>
    <property type="molecule type" value="Genomic_DNA"/>
</dbReference>
<reference evidence="2" key="1">
    <citation type="submission" date="2020-11" db="EMBL/GenBank/DDBJ databases">
        <authorList>
            <consortium name="DOE Joint Genome Institute"/>
            <person name="Ahrendt S."/>
            <person name="Riley R."/>
            <person name="Andreopoulos W."/>
            <person name="Labutti K."/>
            <person name="Pangilinan J."/>
            <person name="Ruiz-Duenas F.J."/>
            <person name="Barrasa J.M."/>
            <person name="Sanchez-Garcia M."/>
            <person name="Camarero S."/>
            <person name="Miyauchi S."/>
            <person name="Serrano A."/>
            <person name="Linde D."/>
            <person name="Babiker R."/>
            <person name="Drula E."/>
            <person name="Ayuso-Fernandez I."/>
            <person name="Pacheco R."/>
            <person name="Padilla G."/>
            <person name="Ferreira P."/>
            <person name="Barriuso J."/>
            <person name="Kellner H."/>
            <person name="Castanera R."/>
            <person name="Alfaro M."/>
            <person name="Ramirez L."/>
            <person name="Pisabarro A.G."/>
            <person name="Kuo A."/>
            <person name="Tritt A."/>
            <person name="Lipzen A."/>
            <person name="He G."/>
            <person name="Yan M."/>
            <person name="Ng V."/>
            <person name="Cullen D."/>
            <person name="Martin F."/>
            <person name="Rosso M.-N."/>
            <person name="Henrissat B."/>
            <person name="Hibbett D."/>
            <person name="Martinez A.T."/>
            <person name="Grigoriev I.V."/>
        </authorList>
    </citation>
    <scope>NUCLEOTIDE SEQUENCE</scope>
    <source>
        <strain evidence="2">CBS 506.95</strain>
    </source>
</reference>
<organism evidence="2 3">
    <name type="scientific">Crepidotus variabilis</name>
    <dbReference type="NCBI Taxonomy" id="179855"/>
    <lineage>
        <taxon>Eukaryota</taxon>
        <taxon>Fungi</taxon>
        <taxon>Dikarya</taxon>
        <taxon>Basidiomycota</taxon>
        <taxon>Agaricomycotina</taxon>
        <taxon>Agaricomycetes</taxon>
        <taxon>Agaricomycetidae</taxon>
        <taxon>Agaricales</taxon>
        <taxon>Agaricineae</taxon>
        <taxon>Crepidotaceae</taxon>
        <taxon>Crepidotus</taxon>
    </lineage>
</organism>
<feature type="compositionally biased region" description="Polar residues" evidence="1">
    <location>
        <begin position="311"/>
        <end position="320"/>
    </location>
</feature>
<feature type="compositionally biased region" description="Basic and acidic residues" evidence="1">
    <location>
        <begin position="173"/>
        <end position="188"/>
    </location>
</feature>
<protein>
    <submittedName>
        <fullName evidence="2">Uncharacterized protein</fullName>
    </submittedName>
</protein>
<evidence type="ECO:0000256" key="1">
    <source>
        <dbReference type="SAM" id="MobiDB-lite"/>
    </source>
</evidence>
<feature type="compositionally biased region" description="Basic residues" evidence="1">
    <location>
        <begin position="290"/>
        <end position="302"/>
    </location>
</feature>
<accession>A0A9P6ERF8</accession>
<feature type="region of interest" description="Disordered" evidence="1">
    <location>
        <begin position="266"/>
        <end position="320"/>
    </location>
</feature>
<feature type="compositionally biased region" description="Basic and acidic residues" evidence="1">
    <location>
        <begin position="92"/>
        <end position="101"/>
    </location>
</feature>
<feature type="region of interest" description="Disordered" evidence="1">
    <location>
        <begin position="76"/>
        <end position="248"/>
    </location>
</feature>
<dbReference type="Proteomes" id="UP000807306">
    <property type="component" value="Unassembled WGS sequence"/>
</dbReference>